<sequence>MKKLTPAIAMVIPFKQHLNIHVLCMFFNFNYCSQIYSAVCEPDLK</sequence>
<reference evidence="2" key="1">
    <citation type="submission" date="2018-06" db="EMBL/GenBank/DDBJ databases">
        <authorList>
            <person name="Cea G.-C."/>
            <person name="William W."/>
        </authorList>
    </citation>
    <scope>NUCLEOTIDE SEQUENCE [LARGE SCALE GENOMIC DNA]</scope>
    <source>
        <strain evidence="2">DB21MT-2</strain>
    </source>
</reference>
<protein>
    <submittedName>
        <fullName evidence="1">Uncharacterized protein</fullName>
    </submittedName>
</protein>
<evidence type="ECO:0000313" key="1">
    <source>
        <dbReference type="EMBL" id="SQH75870.1"/>
    </source>
</evidence>
<dbReference type="EMBL" id="LS483452">
    <property type="protein sequence ID" value="SQH75870.1"/>
    <property type="molecule type" value="Genomic_DNA"/>
</dbReference>
<dbReference type="Proteomes" id="UP000250123">
    <property type="component" value="Chromosome SHEWBE"/>
</dbReference>
<gene>
    <name evidence="1" type="ORF">SHEWBE_1904</name>
</gene>
<evidence type="ECO:0000313" key="2">
    <source>
        <dbReference type="Proteomes" id="UP000250123"/>
    </source>
</evidence>
<organism evidence="1 2">
    <name type="scientific">Shewanella benthica</name>
    <dbReference type="NCBI Taxonomy" id="43661"/>
    <lineage>
        <taxon>Bacteria</taxon>
        <taxon>Pseudomonadati</taxon>
        <taxon>Pseudomonadota</taxon>
        <taxon>Gammaproteobacteria</taxon>
        <taxon>Alteromonadales</taxon>
        <taxon>Shewanellaceae</taxon>
        <taxon>Shewanella</taxon>
    </lineage>
</organism>
<proteinExistence type="predicted"/>
<name>A0A330M4A7_9GAMM</name>
<dbReference type="AlphaFoldDB" id="A0A330M4A7"/>
<dbReference type="KEGG" id="sbk:SHEWBE_1904"/>
<accession>A0A330M4A7</accession>